<dbReference type="InterPro" id="IPR036020">
    <property type="entry name" value="WW_dom_sf"/>
</dbReference>
<feature type="domain" description="WW" evidence="5">
    <location>
        <begin position="554"/>
        <end position="587"/>
    </location>
</feature>
<dbReference type="InterPro" id="IPR012677">
    <property type="entry name" value="Nucleotide-bd_a/b_plait_sf"/>
</dbReference>
<evidence type="ECO:0000256" key="1">
    <source>
        <dbReference type="ARBA" id="ARBA00022737"/>
    </source>
</evidence>
<dbReference type="InterPro" id="IPR000504">
    <property type="entry name" value="RRM_dom"/>
</dbReference>
<feature type="domain" description="RRM" evidence="6">
    <location>
        <begin position="219"/>
        <end position="300"/>
    </location>
</feature>
<evidence type="ECO:0000259" key="6">
    <source>
        <dbReference type="PROSITE" id="PS50102"/>
    </source>
</evidence>
<dbReference type="PROSITE" id="PS50020">
    <property type="entry name" value="WW_DOMAIN_2"/>
    <property type="match status" value="1"/>
</dbReference>
<protein>
    <recommendedName>
        <fullName evidence="9">Flowering time control protein FCA</fullName>
    </recommendedName>
</protein>
<dbReference type="SMART" id="SM00456">
    <property type="entry name" value="WW"/>
    <property type="match status" value="1"/>
</dbReference>
<dbReference type="Pfam" id="PF00076">
    <property type="entry name" value="RRM_1"/>
    <property type="match status" value="2"/>
</dbReference>
<gene>
    <name evidence="7" type="ORF">CITCOLO1_LOCUS14453</name>
</gene>
<reference evidence="7 8" key="1">
    <citation type="submission" date="2024-03" db="EMBL/GenBank/DDBJ databases">
        <authorList>
            <person name="Gkanogiannis A."/>
            <person name="Becerra Lopez-Lavalle L."/>
        </authorList>
    </citation>
    <scope>NUCLEOTIDE SEQUENCE [LARGE SCALE GENOMIC DNA]</scope>
</reference>
<dbReference type="Gene3D" id="2.20.70.10">
    <property type="match status" value="1"/>
</dbReference>
<evidence type="ECO:0008006" key="9">
    <source>
        <dbReference type="Google" id="ProtNLM"/>
    </source>
</evidence>
<feature type="domain" description="RRM" evidence="6">
    <location>
        <begin position="309"/>
        <end position="389"/>
    </location>
</feature>
<keyword evidence="2 3" id="KW-0694">RNA-binding</keyword>
<evidence type="ECO:0000259" key="5">
    <source>
        <dbReference type="PROSITE" id="PS50020"/>
    </source>
</evidence>
<evidence type="ECO:0000313" key="7">
    <source>
        <dbReference type="EMBL" id="CAK9322310.1"/>
    </source>
</evidence>
<evidence type="ECO:0000313" key="8">
    <source>
        <dbReference type="Proteomes" id="UP001642487"/>
    </source>
</evidence>
<dbReference type="InterPro" id="IPR001202">
    <property type="entry name" value="WW_dom"/>
</dbReference>
<feature type="region of interest" description="Disordered" evidence="4">
    <location>
        <begin position="59"/>
        <end position="216"/>
    </location>
</feature>
<accession>A0ABP0YU67</accession>
<feature type="compositionally biased region" description="Polar residues" evidence="4">
    <location>
        <begin position="430"/>
        <end position="451"/>
    </location>
</feature>
<dbReference type="SUPFAM" id="SSF54928">
    <property type="entry name" value="RNA-binding domain, RBD"/>
    <property type="match status" value="2"/>
</dbReference>
<dbReference type="Gene3D" id="3.30.70.330">
    <property type="match status" value="2"/>
</dbReference>
<evidence type="ECO:0000256" key="3">
    <source>
        <dbReference type="PROSITE-ProRule" id="PRU00176"/>
    </source>
</evidence>
<dbReference type="SUPFAM" id="SSF51045">
    <property type="entry name" value="WW domain"/>
    <property type="match status" value="1"/>
</dbReference>
<keyword evidence="8" id="KW-1185">Reference proteome</keyword>
<dbReference type="Proteomes" id="UP001642487">
    <property type="component" value="Chromosome 5"/>
</dbReference>
<keyword evidence="1" id="KW-0677">Repeat</keyword>
<dbReference type="SMART" id="SM00360">
    <property type="entry name" value="RRM"/>
    <property type="match status" value="2"/>
</dbReference>
<organism evidence="7 8">
    <name type="scientific">Citrullus colocynthis</name>
    <name type="common">colocynth</name>
    <dbReference type="NCBI Taxonomy" id="252529"/>
    <lineage>
        <taxon>Eukaryota</taxon>
        <taxon>Viridiplantae</taxon>
        <taxon>Streptophyta</taxon>
        <taxon>Embryophyta</taxon>
        <taxon>Tracheophyta</taxon>
        <taxon>Spermatophyta</taxon>
        <taxon>Magnoliopsida</taxon>
        <taxon>eudicotyledons</taxon>
        <taxon>Gunneridae</taxon>
        <taxon>Pentapetalae</taxon>
        <taxon>rosids</taxon>
        <taxon>fabids</taxon>
        <taxon>Cucurbitales</taxon>
        <taxon>Cucurbitaceae</taxon>
        <taxon>Benincaseae</taxon>
        <taxon>Citrullus</taxon>
    </lineage>
</organism>
<feature type="compositionally biased region" description="Pro residues" evidence="4">
    <location>
        <begin position="414"/>
        <end position="423"/>
    </location>
</feature>
<dbReference type="EMBL" id="OZ021739">
    <property type="protein sequence ID" value="CAK9322310.1"/>
    <property type="molecule type" value="Genomic_DNA"/>
</dbReference>
<evidence type="ECO:0000256" key="2">
    <source>
        <dbReference type="ARBA" id="ARBA00022884"/>
    </source>
</evidence>
<dbReference type="InterPro" id="IPR035979">
    <property type="entry name" value="RBD_domain_sf"/>
</dbReference>
<feature type="compositionally biased region" description="Low complexity" evidence="4">
    <location>
        <begin position="141"/>
        <end position="150"/>
    </location>
</feature>
<feature type="region of interest" description="Disordered" evidence="4">
    <location>
        <begin position="392"/>
        <end position="451"/>
    </location>
</feature>
<feature type="compositionally biased region" description="Pro residues" evidence="4">
    <location>
        <begin position="89"/>
        <end position="119"/>
    </location>
</feature>
<dbReference type="PROSITE" id="PS50102">
    <property type="entry name" value="RRM"/>
    <property type="match status" value="2"/>
</dbReference>
<dbReference type="CDD" id="cd00201">
    <property type="entry name" value="WW"/>
    <property type="match status" value="1"/>
</dbReference>
<proteinExistence type="predicted"/>
<dbReference type="PANTHER" id="PTHR24012">
    <property type="entry name" value="RNA BINDING PROTEIN"/>
    <property type="match status" value="1"/>
</dbReference>
<sequence>MVNQNFNSPEYTLNVSVVISLSYRSFVFVFDPQSPDHSQASTKFLLFDSNSAKLERHHPSSSALSWPSDDRRPNFNHQFDPYVQYPNHHPGPPFGHPNYPPQYPPHPPPPPPPPPPQHQPPFQHQHPHTPQPQPQPPPPHQHQQPYQHQQNNWNHPEFHNHPPDYRPQPHFNGETSEGFGNGGLRSNCGNQNANLGRKRPRNYSNRTVPPDHAEASGHVKLYVAQVPRTGTEEAIRPLFEVHGDIVEIVILRDKVTGQQQGSCFVKYATSVEADRAIRALDNQYTFPGELTPINVKYADSEKDRLGVLEKLYVGSLNKNTTKREIEEVFSPYGFVEDIYIIRDDLKQSRGSAFVKYARRDMAVAAIKALNGNFTMRGCDQPLIVRLADPKKPRIGEQRSNNVSGSPRFGHYPQPFRPEPPLGPPTGGCFPNNSYPGQQNSTSLGPPRNASQVASHAPFAHTIQKPPPQIQESSSSFAQMTSQPMRSTQQVCQPPAQTDFSKMQNQMLCQKPWQNSHQQQNLQVHENTPPNARGVQTFTGAPNSPVGRPSSRVEVTLECDWSEHTCPDGFKYYYNCVTYESLWEKPEEFALFEQQLKQEKLQKPNHQLHSSLAGLSPPEVLPQPNLFSQKLEVQFSSAVQELDCMRLQSKPSPVVSPACV</sequence>
<evidence type="ECO:0000256" key="4">
    <source>
        <dbReference type="SAM" id="MobiDB-lite"/>
    </source>
</evidence>
<name>A0ABP0YU67_9ROSI</name>
<dbReference type="Pfam" id="PF00397">
    <property type="entry name" value="WW"/>
    <property type="match status" value="1"/>
</dbReference>
<feature type="compositionally biased region" description="Pro residues" evidence="4">
    <location>
        <begin position="129"/>
        <end position="140"/>
    </location>
</feature>